<dbReference type="SUPFAM" id="SSF55060">
    <property type="entry name" value="GHMP Kinase, C-terminal domain"/>
    <property type="match status" value="1"/>
</dbReference>
<dbReference type="Pfam" id="PF00288">
    <property type="entry name" value="GHMP_kinases_N"/>
    <property type="match status" value="1"/>
</dbReference>
<keyword evidence="10" id="KW-0812">Transmembrane</keyword>
<dbReference type="InterPro" id="IPR020568">
    <property type="entry name" value="Ribosomal_Su5_D2-typ_SF"/>
</dbReference>
<evidence type="ECO:0000256" key="9">
    <source>
        <dbReference type="HAMAP-Rule" id="MF_00061"/>
    </source>
</evidence>
<feature type="active site" evidence="9">
    <location>
        <position position="22"/>
    </location>
</feature>
<dbReference type="SUPFAM" id="SSF54211">
    <property type="entry name" value="Ribosomal protein S5 domain 2-like"/>
    <property type="match status" value="1"/>
</dbReference>
<proteinExistence type="inferred from homology"/>
<protein>
    <recommendedName>
        <fullName evidence="3 9">4-diphosphocytidyl-2-C-methyl-D-erythritol kinase</fullName>
        <shortName evidence="9">CMK</shortName>
        <ecNumber evidence="2 9">2.7.1.148</ecNumber>
    </recommendedName>
    <alternativeName>
        <fullName evidence="8 9">4-(cytidine-5'-diphospho)-2-C-methyl-D-erythritol kinase</fullName>
    </alternativeName>
</protein>
<keyword evidence="10" id="KW-1133">Transmembrane helix</keyword>
<feature type="binding site" evidence="9">
    <location>
        <begin position="106"/>
        <end position="116"/>
    </location>
    <ligand>
        <name>ATP</name>
        <dbReference type="ChEBI" id="CHEBI:30616"/>
    </ligand>
</feature>
<feature type="transmembrane region" description="Helical" evidence="10">
    <location>
        <begin position="253"/>
        <end position="276"/>
    </location>
</feature>
<dbReference type="UniPathway" id="UPA00056">
    <property type="reaction ID" value="UER00094"/>
</dbReference>
<keyword evidence="9" id="KW-0414">Isoprene biosynthesis</keyword>
<dbReference type="GO" id="GO:0005524">
    <property type="term" value="F:ATP binding"/>
    <property type="evidence" value="ECO:0007669"/>
    <property type="project" value="UniProtKB-UniRule"/>
</dbReference>
<gene>
    <name evidence="9" type="primary">ispE</name>
    <name evidence="13" type="ORF">DPF_2568</name>
</gene>
<evidence type="ECO:0000256" key="2">
    <source>
        <dbReference type="ARBA" id="ARBA00012052"/>
    </source>
</evidence>
<evidence type="ECO:0000256" key="6">
    <source>
        <dbReference type="ARBA" id="ARBA00022777"/>
    </source>
</evidence>
<dbReference type="HAMAP" id="MF_00061">
    <property type="entry name" value="IspE"/>
    <property type="match status" value="1"/>
</dbReference>
<evidence type="ECO:0000256" key="7">
    <source>
        <dbReference type="ARBA" id="ARBA00022840"/>
    </source>
</evidence>
<reference evidence="14" key="1">
    <citation type="submission" date="2016-06" db="EMBL/GenBank/DDBJ databases">
        <title>Draft genome sequence of Desulfoplanes formicivorans strain Pf12B.</title>
        <authorList>
            <person name="Watanabe M."/>
            <person name="Kojima H."/>
            <person name="Fukui M."/>
        </authorList>
    </citation>
    <scope>NUCLEOTIDE SEQUENCE [LARGE SCALE GENOMIC DNA]</scope>
    <source>
        <strain evidence="14">Pf12B</strain>
    </source>
</reference>
<accession>A0A194AKJ0</accession>
<dbReference type="PANTHER" id="PTHR43527:SF2">
    <property type="entry name" value="4-DIPHOSPHOCYTIDYL-2-C-METHYL-D-ERYTHRITOL KINASE, CHLOROPLASTIC"/>
    <property type="match status" value="1"/>
</dbReference>
<dbReference type="GO" id="GO:0050515">
    <property type="term" value="F:4-(cytidine 5'-diphospho)-2-C-methyl-D-erythritol kinase activity"/>
    <property type="evidence" value="ECO:0007669"/>
    <property type="project" value="UniProtKB-UniRule"/>
</dbReference>
<dbReference type="Proteomes" id="UP000095200">
    <property type="component" value="Unassembled WGS sequence"/>
</dbReference>
<keyword evidence="14" id="KW-1185">Reference proteome</keyword>
<dbReference type="InterPro" id="IPR004424">
    <property type="entry name" value="IspE"/>
</dbReference>
<evidence type="ECO:0000256" key="8">
    <source>
        <dbReference type="ARBA" id="ARBA00032554"/>
    </source>
</evidence>
<organism evidence="13 14">
    <name type="scientific">Desulfoplanes formicivorans</name>
    <dbReference type="NCBI Taxonomy" id="1592317"/>
    <lineage>
        <taxon>Bacteria</taxon>
        <taxon>Pseudomonadati</taxon>
        <taxon>Thermodesulfobacteriota</taxon>
        <taxon>Desulfovibrionia</taxon>
        <taxon>Desulfovibrionales</taxon>
        <taxon>Desulfoplanaceae</taxon>
        <taxon>Desulfoplanes</taxon>
    </lineage>
</organism>
<evidence type="ECO:0000313" key="14">
    <source>
        <dbReference type="Proteomes" id="UP000095200"/>
    </source>
</evidence>
<evidence type="ECO:0000256" key="5">
    <source>
        <dbReference type="ARBA" id="ARBA00022741"/>
    </source>
</evidence>
<keyword evidence="10" id="KW-0472">Membrane</keyword>
<dbReference type="InterPro" id="IPR014721">
    <property type="entry name" value="Ribsml_uS5_D2-typ_fold_subgr"/>
</dbReference>
<dbReference type="EMBL" id="BDFE01000020">
    <property type="protein sequence ID" value="GAU09833.1"/>
    <property type="molecule type" value="Genomic_DNA"/>
</dbReference>
<keyword evidence="4 9" id="KW-0808">Transferase</keyword>
<feature type="domain" description="GHMP kinase N-terminal" evidence="11">
    <location>
        <begin position="91"/>
        <end position="155"/>
    </location>
</feature>
<dbReference type="GO" id="GO:0016114">
    <property type="term" value="P:terpenoid biosynthetic process"/>
    <property type="evidence" value="ECO:0007669"/>
    <property type="project" value="UniProtKB-UniRule"/>
</dbReference>
<evidence type="ECO:0000256" key="3">
    <source>
        <dbReference type="ARBA" id="ARBA00017473"/>
    </source>
</evidence>
<dbReference type="InterPro" id="IPR036554">
    <property type="entry name" value="GHMP_kinase_C_sf"/>
</dbReference>
<evidence type="ECO:0000259" key="11">
    <source>
        <dbReference type="Pfam" id="PF00288"/>
    </source>
</evidence>
<dbReference type="PIRSF" id="PIRSF010376">
    <property type="entry name" value="IspE"/>
    <property type="match status" value="1"/>
</dbReference>
<keyword evidence="7 9" id="KW-0067">ATP-binding</keyword>
<feature type="domain" description="GHMP kinase C-terminal" evidence="12">
    <location>
        <begin position="234"/>
        <end position="291"/>
    </location>
</feature>
<feature type="active site" evidence="9">
    <location>
        <position position="149"/>
    </location>
</feature>
<evidence type="ECO:0000313" key="13">
    <source>
        <dbReference type="EMBL" id="GAU09833.1"/>
    </source>
</evidence>
<dbReference type="InterPro" id="IPR006204">
    <property type="entry name" value="GHMP_kinase_N_dom"/>
</dbReference>
<dbReference type="Pfam" id="PF08544">
    <property type="entry name" value="GHMP_kinases_C"/>
    <property type="match status" value="1"/>
</dbReference>
<comment type="similarity">
    <text evidence="1 9">Belongs to the GHMP kinase family. IspE subfamily.</text>
</comment>
<comment type="function">
    <text evidence="9">Catalyzes the phosphorylation of the position 2 hydroxy group of 4-diphosphocytidyl-2C-methyl-D-erythritol.</text>
</comment>
<dbReference type="NCBIfam" id="TIGR00154">
    <property type="entry name" value="ispE"/>
    <property type="match status" value="1"/>
</dbReference>
<sequence>MSLARAFEHATSSPVVLRPGCKVNVNLAIKGVHQDGYHELDSLFVPMSSPCDTLTITRNSNPGLKIVCSIPELAGTGNILHATHAAWSGRVGYTPGLVLYLEKNIPMGGGLGGGSSDAAALLQWLNQTAGKHGLGREELAGLARELGADVPFFLVNHPCRARGRGDRLEPVDIDLAAYHGLIICPQVHVATAWAYKAWDERWASGHREKKSSRILTMYSRADRNPSSRRHLVLYNDFESVVFPAHPSLYRLKLAVIAMGACGCVMSGSGASLVAFFQREQDRERVCTYLRARSVSVFT</sequence>
<dbReference type="Gene3D" id="3.30.230.10">
    <property type="match status" value="1"/>
</dbReference>
<dbReference type="GO" id="GO:0019288">
    <property type="term" value="P:isopentenyl diphosphate biosynthetic process, methylerythritol 4-phosphate pathway"/>
    <property type="evidence" value="ECO:0007669"/>
    <property type="project" value="UniProtKB-UniRule"/>
</dbReference>
<dbReference type="EC" id="2.7.1.148" evidence="2 9"/>
<comment type="pathway">
    <text evidence="9">Isoprenoid biosynthesis; isopentenyl diphosphate biosynthesis via DXP pathway; isopentenyl diphosphate from 1-deoxy-D-xylulose 5-phosphate: step 3/6.</text>
</comment>
<evidence type="ECO:0000256" key="1">
    <source>
        <dbReference type="ARBA" id="ARBA00009684"/>
    </source>
</evidence>
<dbReference type="STRING" id="1592317.DPF_2568"/>
<dbReference type="Gene3D" id="3.30.70.890">
    <property type="entry name" value="GHMP kinase, C-terminal domain"/>
    <property type="match status" value="1"/>
</dbReference>
<comment type="caution">
    <text evidence="13">The sequence shown here is derived from an EMBL/GenBank/DDBJ whole genome shotgun (WGS) entry which is preliminary data.</text>
</comment>
<keyword evidence="5 9" id="KW-0547">Nucleotide-binding</keyword>
<evidence type="ECO:0000256" key="4">
    <source>
        <dbReference type="ARBA" id="ARBA00022679"/>
    </source>
</evidence>
<dbReference type="AlphaFoldDB" id="A0A194AKJ0"/>
<keyword evidence="6 9" id="KW-0418">Kinase</keyword>
<name>A0A194AKJ0_9BACT</name>
<comment type="catalytic activity">
    <reaction evidence="9">
        <text>4-CDP-2-C-methyl-D-erythritol + ATP = 4-CDP-2-C-methyl-D-erythritol 2-phosphate + ADP + H(+)</text>
        <dbReference type="Rhea" id="RHEA:18437"/>
        <dbReference type="ChEBI" id="CHEBI:15378"/>
        <dbReference type="ChEBI" id="CHEBI:30616"/>
        <dbReference type="ChEBI" id="CHEBI:57823"/>
        <dbReference type="ChEBI" id="CHEBI:57919"/>
        <dbReference type="ChEBI" id="CHEBI:456216"/>
        <dbReference type="EC" id="2.7.1.148"/>
    </reaction>
</comment>
<dbReference type="InterPro" id="IPR013750">
    <property type="entry name" value="GHMP_kinase_C_dom"/>
</dbReference>
<evidence type="ECO:0000259" key="12">
    <source>
        <dbReference type="Pfam" id="PF08544"/>
    </source>
</evidence>
<dbReference type="PANTHER" id="PTHR43527">
    <property type="entry name" value="4-DIPHOSPHOCYTIDYL-2-C-METHYL-D-ERYTHRITOL KINASE, CHLOROPLASTIC"/>
    <property type="match status" value="1"/>
</dbReference>
<evidence type="ECO:0000256" key="10">
    <source>
        <dbReference type="SAM" id="Phobius"/>
    </source>
</evidence>